<accession>A0A835CJK3</accession>
<evidence type="ECO:0000313" key="2">
    <source>
        <dbReference type="Proteomes" id="UP000634136"/>
    </source>
</evidence>
<reference evidence="1" key="1">
    <citation type="submission" date="2020-09" db="EMBL/GenBank/DDBJ databases">
        <title>Genome-Enabled Discovery of Anthraquinone Biosynthesis in Senna tora.</title>
        <authorList>
            <person name="Kang S.-H."/>
            <person name="Pandey R.P."/>
            <person name="Lee C.-M."/>
            <person name="Sim J.-S."/>
            <person name="Jeong J.-T."/>
            <person name="Choi B.-S."/>
            <person name="Jung M."/>
            <person name="Ginzburg D."/>
            <person name="Zhao K."/>
            <person name="Won S.Y."/>
            <person name="Oh T.-J."/>
            <person name="Yu Y."/>
            <person name="Kim N.-H."/>
            <person name="Lee O.R."/>
            <person name="Lee T.-H."/>
            <person name="Bashyal P."/>
            <person name="Kim T.-S."/>
            <person name="Lee W.-H."/>
            <person name="Kawkins C."/>
            <person name="Kim C.-K."/>
            <person name="Kim J.S."/>
            <person name="Ahn B.O."/>
            <person name="Rhee S.Y."/>
            <person name="Sohng J.K."/>
        </authorList>
    </citation>
    <scope>NUCLEOTIDE SEQUENCE</scope>
    <source>
        <tissue evidence="1">Leaf</tissue>
    </source>
</reference>
<evidence type="ECO:0000313" key="1">
    <source>
        <dbReference type="EMBL" id="KAF7844679.1"/>
    </source>
</evidence>
<organism evidence="1 2">
    <name type="scientific">Senna tora</name>
    <dbReference type="NCBI Taxonomy" id="362788"/>
    <lineage>
        <taxon>Eukaryota</taxon>
        <taxon>Viridiplantae</taxon>
        <taxon>Streptophyta</taxon>
        <taxon>Embryophyta</taxon>
        <taxon>Tracheophyta</taxon>
        <taxon>Spermatophyta</taxon>
        <taxon>Magnoliopsida</taxon>
        <taxon>eudicotyledons</taxon>
        <taxon>Gunneridae</taxon>
        <taxon>Pentapetalae</taxon>
        <taxon>rosids</taxon>
        <taxon>fabids</taxon>
        <taxon>Fabales</taxon>
        <taxon>Fabaceae</taxon>
        <taxon>Caesalpinioideae</taxon>
        <taxon>Cassia clade</taxon>
        <taxon>Senna</taxon>
    </lineage>
</organism>
<dbReference type="EMBL" id="JAAIUW010000001">
    <property type="protein sequence ID" value="KAF7844679.1"/>
    <property type="molecule type" value="Genomic_DNA"/>
</dbReference>
<proteinExistence type="predicted"/>
<protein>
    <submittedName>
        <fullName evidence="1">Uncharacterized protein</fullName>
    </submittedName>
</protein>
<dbReference type="Proteomes" id="UP000634136">
    <property type="component" value="Unassembled WGS sequence"/>
</dbReference>
<name>A0A835CJK3_9FABA</name>
<sequence>MSLILTVTTSSSLGPLCFFARLDGDLDDDDVVVAANDERLLTTAFRSEFKILGFEFLDGDDDDEFRSNSMRLRIVEDLKALEEQELEELVSLMRKSLSVRGLLTIFCCIVVL</sequence>
<keyword evidence="2" id="KW-1185">Reference proteome</keyword>
<comment type="caution">
    <text evidence="1">The sequence shown here is derived from an EMBL/GenBank/DDBJ whole genome shotgun (WGS) entry which is preliminary data.</text>
</comment>
<gene>
    <name evidence="1" type="ORF">G2W53_001584</name>
</gene>
<dbReference type="AlphaFoldDB" id="A0A835CJK3"/>